<sequence length="105" mass="11912">MEMDTGDPLASLDPLEIPQAMITIPTGALKTWRRNRGTDGRLQREPNLPLIIAKDSIGKRFRGEEEHQATQQLHKTPEQSNSKKLKLNPDQMGAASLEWHHSDQY</sequence>
<feature type="region of interest" description="Disordered" evidence="1">
    <location>
        <begin position="59"/>
        <end position="105"/>
    </location>
</feature>
<protein>
    <submittedName>
        <fullName evidence="2">Pyrroline-5-carboxylate reductase</fullName>
    </submittedName>
</protein>
<evidence type="ECO:0000313" key="2">
    <source>
        <dbReference type="EMBL" id="GER40420.1"/>
    </source>
</evidence>
<name>A0A5A7Q5C8_STRAF</name>
<dbReference type="EMBL" id="BKCP01005861">
    <property type="protein sequence ID" value="GER40420.1"/>
    <property type="molecule type" value="Genomic_DNA"/>
</dbReference>
<feature type="compositionally biased region" description="Polar residues" evidence="1">
    <location>
        <begin position="69"/>
        <end position="82"/>
    </location>
</feature>
<accession>A0A5A7Q5C8</accession>
<gene>
    <name evidence="2" type="ORF">STAS_17092</name>
</gene>
<dbReference type="Proteomes" id="UP000325081">
    <property type="component" value="Unassembled WGS sequence"/>
</dbReference>
<reference evidence="3" key="1">
    <citation type="journal article" date="2019" name="Curr. Biol.">
        <title>Genome Sequence of Striga asiatica Provides Insight into the Evolution of Plant Parasitism.</title>
        <authorList>
            <person name="Yoshida S."/>
            <person name="Kim S."/>
            <person name="Wafula E.K."/>
            <person name="Tanskanen J."/>
            <person name="Kim Y.M."/>
            <person name="Honaas L."/>
            <person name="Yang Z."/>
            <person name="Spallek T."/>
            <person name="Conn C.E."/>
            <person name="Ichihashi Y."/>
            <person name="Cheong K."/>
            <person name="Cui S."/>
            <person name="Der J.P."/>
            <person name="Gundlach H."/>
            <person name="Jiao Y."/>
            <person name="Hori C."/>
            <person name="Ishida J.K."/>
            <person name="Kasahara H."/>
            <person name="Kiba T."/>
            <person name="Kim M.S."/>
            <person name="Koo N."/>
            <person name="Laohavisit A."/>
            <person name="Lee Y.H."/>
            <person name="Lumba S."/>
            <person name="McCourt P."/>
            <person name="Mortimer J.C."/>
            <person name="Mutuku J.M."/>
            <person name="Nomura T."/>
            <person name="Sasaki-Sekimoto Y."/>
            <person name="Seto Y."/>
            <person name="Wang Y."/>
            <person name="Wakatake T."/>
            <person name="Sakakibara H."/>
            <person name="Demura T."/>
            <person name="Yamaguchi S."/>
            <person name="Yoneyama K."/>
            <person name="Manabe R.I."/>
            <person name="Nelson D.C."/>
            <person name="Schulman A.H."/>
            <person name="Timko M.P."/>
            <person name="dePamphilis C.W."/>
            <person name="Choi D."/>
            <person name="Shirasu K."/>
        </authorList>
    </citation>
    <scope>NUCLEOTIDE SEQUENCE [LARGE SCALE GENOMIC DNA]</scope>
    <source>
        <strain evidence="3">cv. UVA1</strain>
    </source>
</reference>
<evidence type="ECO:0000313" key="3">
    <source>
        <dbReference type="Proteomes" id="UP000325081"/>
    </source>
</evidence>
<dbReference type="AlphaFoldDB" id="A0A5A7Q5C8"/>
<comment type="caution">
    <text evidence="2">The sequence shown here is derived from an EMBL/GenBank/DDBJ whole genome shotgun (WGS) entry which is preliminary data.</text>
</comment>
<evidence type="ECO:0000256" key="1">
    <source>
        <dbReference type="SAM" id="MobiDB-lite"/>
    </source>
</evidence>
<keyword evidence="3" id="KW-1185">Reference proteome</keyword>
<feature type="compositionally biased region" description="Basic and acidic residues" evidence="1">
    <location>
        <begin position="59"/>
        <end position="68"/>
    </location>
</feature>
<organism evidence="2 3">
    <name type="scientific">Striga asiatica</name>
    <name type="common">Asiatic witchweed</name>
    <name type="synonym">Buchnera asiatica</name>
    <dbReference type="NCBI Taxonomy" id="4170"/>
    <lineage>
        <taxon>Eukaryota</taxon>
        <taxon>Viridiplantae</taxon>
        <taxon>Streptophyta</taxon>
        <taxon>Embryophyta</taxon>
        <taxon>Tracheophyta</taxon>
        <taxon>Spermatophyta</taxon>
        <taxon>Magnoliopsida</taxon>
        <taxon>eudicotyledons</taxon>
        <taxon>Gunneridae</taxon>
        <taxon>Pentapetalae</taxon>
        <taxon>asterids</taxon>
        <taxon>lamiids</taxon>
        <taxon>Lamiales</taxon>
        <taxon>Orobanchaceae</taxon>
        <taxon>Buchnereae</taxon>
        <taxon>Striga</taxon>
    </lineage>
</organism>
<proteinExistence type="predicted"/>